<accession>A0A3D3RG54</accession>
<dbReference type="SMART" id="SM00490">
    <property type="entry name" value="HELICc"/>
    <property type="match status" value="1"/>
</dbReference>
<dbReference type="Proteomes" id="UP000263642">
    <property type="component" value="Unassembled WGS sequence"/>
</dbReference>
<feature type="compositionally biased region" description="Acidic residues" evidence="1">
    <location>
        <begin position="101"/>
        <end position="116"/>
    </location>
</feature>
<dbReference type="InterPro" id="IPR027417">
    <property type="entry name" value="P-loop_NTPase"/>
</dbReference>
<evidence type="ECO:0000313" key="3">
    <source>
        <dbReference type="EMBL" id="HCO27058.1"/>
    </source>
</evidence>
<dbReference type="InterPro" id="IPR001650">
    <property type="entry name" value="Helicase_C-like"/>
</dbReference>
<dbReference type="Gene3D" id="3.40.50.300">
    <property type="entry name" value="P-loop containing nucleotide triphosphate hydrolases"/>
    <property type="match status" value="1"/>
</dbReference>
<protein>
    <recommendedName>
        <fullName evidence="2">Helicase C-terminal domain-containing protein</fullName>
    </recommendedName>
</protein>
<dbReference type="PROSITE" id="PS51194">
    <property type="entry name" value="HELICASE_CTER"/>
    <property type="match status" value="1"/>
</dbReference>
<evidence type="ECO:0000313" key="4">
    <source>
        <dbReference type="Proteomes" id="UP000263642"/>
    </source>
</evidence>
<proteinExistence type="predicted"/>
<organism evidence="3 4">
    <name type="scientific">Gimesia maris</name>
    <dbReference type="NCBI Taxonomy" id="122"/>
    <lineage>
        <taxon>Bacteria</taxon>
        <taxon>Pseudomonadati</taxon>
        <taxon>Planctomycetota</taxon>
        <taxon>Planctomycetia</taxon>
        <taxon>Planctomycetales</taxon>
        <taxon>Planctomycetaceae</taxon>
        <taxon>Gimesia</taxon>
    </lineage>
</organism>
<reference evidence="3 4" key="1">
    <citation type="journal article" date="2018" name="Nat. Biotechnol.">
        <title>A standardized bacterial taxonomy based on genome phylogeny substantially revises the tree of life.</title>
        <authorList>
            <person name="Parks D.H."/>
            <person name="Chuvochina M."/>
            <person name="Waite D.W."/>
            <person name="Rinke C."/>
            <person name="Skarshewski A."/>
            <person name="Chaumeil P.A."/>
            <person name="Hugenholtz P."/>
        </authorList>
    </citation>
    <scope>NUCLEOTIDE SEQUENCE [LARGE SCALE GENOMIC DNA]</scope>
    <source>
        <strain evidence="3">UBA9375</strain>
    </source>
</reference>
<dbReference type="Pfam" id="PF00271">
    <property type="entry name" value="Helicase_C"/>
    <property type="match status" value="1"/>
</dbReference>
<dbReference type="CDD" id="cd18785">
    <property type="entry name" value="SF2_C"/>
    <property type="match status" value="1"/>
</dbReference>
<sequence>MSSPENAVKDRANLLALTRSELVGPSRYLDKASEVKIVEGTVRLDETQGPVFVKNADTGVFEELLYDRNEGPTRKYGIGILHPTWQSQQPAIEDELEDVVGCDSSVESDESDESDEVSIPAKSGDGDDESDPDLPLTNRFRQSTLGVSFCVRLPENSKLAIALPTEVKYEWQHESDTPFPVNGFYRSVTVNKVIENGAKPIYFRGAARSNAFPSDFKVEIEASEIQSKSYFTKQVEVADGNSRLYELSVKSRNMPADDHWLITITLSNQTVAVADQARNHQFMLFQAYFDVSVTGEGSFMPYPVAQTAGFSDTERDSLQLLYRNSKTWAIGHNCAAGWKKNAGKSPELIYADVFPVVETPSMTPDITDSSGNGLTFSMSELSMLDDSGISETWQKLDRLPYEYEAWLGPPDSSTGLKHDLLSVETMYQNTAKRHIADCQAVLDRIKKGIMVLKTNENARTAFRLANKAMVLQQIATKQLKKRKLYFDPSSGRKGKVKPAGEYKTPKQIYDAGTIDSSIGKWRAFQLAFLLMNIPDFLNEGNDEYEKLRENIELIWFPTGGGKTEAYLGVAAYSLFLSRLNYGDQVAAGESPLPVDGTNILMRYTLRMLTTQQFQRAAALICAMECIRQTHDEKKIAGGSFSLGLWIGTDGVPNKNLQAINEIREYKNEPKKLNNPLVVTECPWCRSQLGKAEIKRPAKGWREQDWKHEVLKGICEENQEPILHCSDTECVFSDRLPILVIDEQIYNRPPSLIIGTADKFAVIAYRPKARAIFGRSDNGDIIRRPPCLIIQDETHLIAGPLGTLFGLYESAIEKLCTLNNNNGVDSKPKIICSTATIRGAKEQLLSIFARNSFTLFPSPGLDISDSFFGRYAKENDSEKLMPGRMYVGVNASGYVSSQTTQVRVFSSLLVNVQNHIKETDRDPWWTILSFYNSLRELGGALTLFQGDIKSRMKFLTRRDKLEFRNDPRSIELSSRLEQSEIVEIMSLLELEYLGNEERPVDVCLSSSIIEVGVDIDRLSLMAVVGQPKNTAQYIQVTGRVGRRWWERPGLVFTLYSSTKIRDQSHYEQFYSYHGRLYEQVEPTSATPFSRASLERAAIGAMFLYARCISPETTTANYSSYSESLREAKELLISRCEAVEKEHAQEIVPIIEKLHEEIKTRWTTEREFWERIPLETDDSVLLRWPGHFSSAAQKKTTFEIPSSLRQVDKAGALEITKHYVLKENYGT</sequence>
<evidence type="ECO:0000256" key="1">
    <source>
        <dbReference type="SAM" id="MobiDB-lite"/>
    </source>
</evidence>
<dbReference type="EMBL" id="DQAY01000189">
    <property type="protein sequence ID" value="HCO27058.1"/>
    <property type="molecule type" value="Genomic_DNA"/>
</dbReference>
<dbReference type="SUPFAM" id="SSF52540">
    <property type="entry name" value="P-loop containing nucleoside triphosphate hydrolases"/>
    <property type="match status" value="1"/>
</dbReference>
<name>A0A3D3RG54_9PLAN</name>
<gene>
    <name evidence="3" type="ORF">DIT97_30125</name>
</gene>
<evidence type="ECO:0000259" key="2">
    <source>
        <dbReference type="PROSITE" id="PS51194"/>
    </source>
</evidence>
<dbReference type="AlphaFoldDB" id="A0A3D3RG54"/>
<feature type="domain" description="Helicase C-terminal" evidence="2">
    <location>
        <begin position="925"/>
        <end position="1087"/>
    </location>
</feature>
<feature type="region of interest" description="Disordered" evidence="1">
    <location>
        <begin position="101"/>
        <end position="136"/>
    </location>
</feature>
<comment type="caution">
    <text evidence="3">The sequence shown here is derived from an EMBL/GenBank/DDBJ whole genome shotgun (WGS) entry which is preliminary data.</text>
</comment>